<protein>
    <submittedName>
        <fullName evidence="1">Uncharacterized protein</fullName>
    </submittedName>
</protein>
<organism evidence="1 2">
    <name type="scientific">Bradyrhizobium uaiense</name>
    <dbReference type="NCBI Taxonomy" id="2594946"/>
    <lineage>
        <taxon>Bacteria</taxon>
        <taxon>Pseudomonadati</taxon>
        <taxon>Pseudomonadota</taxon>
        <taxon>Alphaproteobacteria</taxon>
        <taxon>Hyphomicrobiales</taxon>
        <taxon>Nitrobacteraceae</taxon>
        <taxon>Bradyrhizobium</taxon>
    </lineage>
</organism>
<comment type="caution">
    <text evidence="1">The sequence shown here is derived from an EMBL/GenBank/DDBJ whole genome shotgun (WGS) entry which is preliminary data.</text>
</comment>
<keyword evidence="2" id="KW-1185">Reference proteome</keyword>
<sequence length="65" mass="7388">MMEIGTTLHVRCVDNTLQRDILSVGRIYEVTKVHARDGYYEIGGLGRFSQSRFEPLSPDCQDEIA</sequence>
<name>A0A6P1BT44_9BRAD</name>
<reference evidence="1 2" key="1">
    <citation type="journal article" date="2020" name="Arch. Microbiol.">
        <title>Bradyrhizobium uaiense sp. nov., a new highly efficient cowpea symbiont.</title>
        <authorList>
            <person name="Cabral Michel D."/>
            <person name="Azarias Guimaraes A."/>
            <person name="Martins da Costa E."/>
            <person name="Soares de Carvalho T."/>
            <person name="Balsanelli E."/>
            <person name="Willems A."/>
            <person name="Maltempi de Souza E."/>
            <person name="de Souza Moreira F.M."/>
        </authorList>
    </citation>
    <scope>NUCLEOTIDE SEQUENCE [LARGE SCALE GENOMIC DNA]</scope>
    <source>
        <strain evidence="1 2">UFLA 03-164</strain>
    </source>
</reference>
<gene>
    <name evidence="1" type="ORF">FNJ47_39455</name>
</gene>
<dbReference type="Proteomes" id="UP000468531">
    <property type="component" value="Unassembled WGS sequence"/>
</dbReference>
<evidence type="ECO:0000313" key="2">
    <source>
        <dbReference type="Proteomes" id="UP000468531"/>
    </source>
</evidence>
<proteinExistence type="predicted"/>
<dbReference type="AlphaFoldDB" id="A0A6P1BT44"/>
<accession>A0A6P1BT44</accession>
<dbReference type="EMBL" id="VKHP01000265">
    <property type="protein sequence ID" value="NEV01688.1"/>
    <property type="molecule type" value="Genomic_DNA"/>
</dbReference>
<evidence type="ECO:0000313" key="1">
    <source>
        <dbReference type="EMBL" id="NEV01688.1"/>
    </source>
</evidence>